<comment type="similarity">
    <text evidence="2">Belongs to the CsgG family.</text>
</comment>
<keyword evidence="7" id="KW-0564">Palmitate</keyword>
<evidence type="ECO:0000256" key="7">
    <source>
        <dbReference type="ARBA" id="ARBA00023139"/>
    </source>
</evidence>
<evidence type="ECO:0000256" key="2">
    <source>
        <dbReference type="ARBA" id="ARBA00008899"/>
    </source>
</evidence>
<dbReference type="PANTHER" id="PTHR41164:SF1">
    <property type="entry name" value="CURLI PRODUCTION ASSEMBLY_TRANSPORT COMPONENT CSGG"/>
    <property type="match status" value="1"/>
</dbReference>
<dbReference type="PROSITE" id="PS51257">
    <property type="entry name" value="PROKAR_LIPOPROTEIN"/>
    <property type="match status" value="1"/>
</dbReference>
<dbReference type="RefSeq" id="WP_126788697.1">
    <property type="nucleotide sequence ID" value="NZ_PIPN01000002.1"/>
</dbReference>
<keyword evidence="5 10" id="KW-0732">Signal</keyword>
<organism evidence="11 12">
    <name type="scientific">Aliidiomarina sedimenti</name>
    <dbReference type="NCBI Taxonomy" id="1933879"/>
    <lineage>
        <taxon>Bacteria</taxon>
        <taxon>Pseudomonadati</taxon>
        <taxon>Pseudomonadota</taxon>
        <taxon>Gammaproteobacteria</taxon>
        <taxon>Alteromonadales</taxon>
        <taxon>Idiomarinaceae</taxon>
        <taxon>Aliidiomarina</taxon>
    </lineage>
</organism>
<dbReference type="Pfam" id="PF03783">
    <property type="entry name" value="CsgG"/>
    <property type="match status" value="1"/>
</dbReference>
<reference evidence="11 12" key="1">
    <citation type="journal article" date="2018" name="Front. Microbiol.">
        <title>Genome-Based Analysis Reveals the Taxonomy and Diversity of the Family Idiomarinaceae.</title>
        <authorList>
            <person name="Liu Y."/>
            <person name="Lai Q."/>
            <person name="Shao Z."/>
        </authorList>
    </citation>
    <scope>NUCLEOTIDE SEQUENCE [LARGE SCALE GENOMIC DNA]</scope>
    <source>
        <strain evidence="11 12">GBSy1</strain>
    </source>
</reference>
<protein>
    <recommendedName>
        <fullName evidence="3">Curli production assembly/transport component CsgG</fullName>
    </recommendedName>
</protein>
<evidence type="ECO:0000256" key="1">
    <source>
        <dbReference type="ARBA" id="ARBA00003989"/>
    </source>
</evidence>
<name>A0ABY0C0I3_9GAMM</name>
<dbReference type="SUPFAM" id="SSF52964">
    <property type="entry name" value="TolB, N-terminal domain"/>
    <property type="match status" value="1"/>
</dbReference>
<evidence type="ECO:0000256" key="4">
    <source>
        <dbReference type="ARBA" id="ARBA00022475"/>
    </source>
</evidence>
<evidence type="ECO:0000313" key="12">
    <source>
        <dbReference type="Proteomes" id="UP000287410"/>
    </source>
</evidence>
<feature type="compositionally biased region" description="Low complexity" evidence="9">
    <location>
        <begin position="31"/>
        <end position="44"/>
    </location>
</feature>
<evidence type="ECO:0000256" key="10">
    <source>
        <dbReference type="SAM" id="SignalP"/>
    </source>
</evidence>
<accession>A0ABY0C0I3</accession>
<dbReference type="Proteomes" id="UP000287410">
    <property type="component" value="Unassembled WGS sequence"/>
</dbReference>
<dbReference type="EMBL" id="PIPN01000002">
    <property type="protein sequence ID" value="RUO30719.1"/>
    <property type="molecule type" value="Genomic_DNA"/>
</dbReference>
<dbReference type="PANTHER" id="PTHR41164">
    <property type="entry name" value="CURLI PRODUCTION ASSEMBLY/TRANSPORT COMPONENT CSGG"/>
    <property type="match status" value="1"/>
</dbReference>
<evidence type="ECO:0000256" key="5">
    <source>
        <dbReference type="ARBA" id="ARBA00022729"/>
    </source>
</evidence>
<evidence type="ECO:0000256" key="8">
    <source>
        <dbReference type="ARBA" id="ARBA00023288"/>
    </source>
</evidence>
<feature type="chain" id="PRO_5046681182" description="Curli production assembly/transport component CsgG" evidence="10">
    <location>
        <begin position="23"/>
        <end position="315"/>
    </location>
</feature>
<sequence length="315" mass="34493">MIRSPFRPALLLLVSITLGACATSTNERVNPTPSSPQVSPSLQQDEPYEGLKRRVAIARFSDETRRGSSFFVDDNFDRLGKQASDILATRLTDSGRFIMLERTDLNQVIAEQSYANLEPSRVGADYLIVGSVSEFGHSNVSETGIFTRNRIQQARATVNVRLIDTSNGQIVFSEEASGEARAEASTTFGVGERAAFNTALADQAVSAAISQLVSNLMENLLDKPWQAYLIGRQDGHLLMTGGSQQGLSRGQQLVLYRRGEQVENPQTGLNIELPPTRLGQIEVIDFIGRGDNELSLVRSDTELSGDFDNLVIRAE</sequence>
<evidence type="ECO:0000256" key="6">
    <source>
        <dbReference type="ARBA" id="ARBA00023136"/>
    </source>
</evidence>
<keyword evidence="12" id="KW-1185">Reference proteome</keyword>
<keyword evidence="8" id="KW-0449">Lipoprotein</keyword>
<feature type="region of interest" description="Disordered" evidence="9">
    <location>
        <begin position="25"/>
        <end position="47"/>
    </location>
</feature>
<proteinExistence type="inferred from homology"/>
<evidence type="ECO:0000256" key="9">
    <source>
        <dbReference type="SAM" id="MobiDB-lite"/>
    </source>
</evidence>
<keyword evidence="6" id="KW-0472">Membrane</keyword>
<feature type="signal peptide" evidence="10">
    <location>
        <begin position="1"/>
        <end position="22"/>
    </location>
</feature>
<comment type="function">
    <text evidence="1">May be involved in the biogenesis of curli organelles.</text>
</comment>
<comment type="caution">
    <text evidence="11">The sequence shown here is derived from an EMBL/GenBank/DDBJ whole genome shotgun (WGS) entry which is preliminary data.</text>
</comment>
<evidence type="ECO:0000313" key="11">
    <source>
        <dbReference type="EMBL" id="RUO30719.1"/>
    </source>
</evidence>
<keyword evidence="4" id="KW-1003">Cell membrane</keyword>
<evidence type="ECO:0000256" key="3">
    <source>
        <dbReference type="ARBA" id="ARBA00014028"/>
    </source>
</evidence>
<dbReference type="Gene3D" id="3.40.50.10610">
    <property type="entry name" value="ABC-type transport auxiliary lipoprotein component"/>
    <property type="match status" value="1"/>
</dbReference>
<dbReference type="InterPro" id="IPR005534">
    <property type="entry name" value="Curli_assmbl/transp-comp_CsgG"/>
</dbReference>
<gene>
    <name evidence="11" type="ORF">CWE12_05615</name>
</gene>